<evidence type="ECO:0000313" key="3">
    <source>
        <dbReference type="Proteomes" id="UP000235965"/>
    </source>
</evidence>
<dbReference type="AlphaFoldDB" id="A0A2J7Q1P9"/>
<keyword evidence="2" id="KW-0489">Methyltransferase</keyword>
<keyword evidence="2" id="KW-0808">Transferase</keyword>
<evidence type="ECO:0000256" key="1">
    <source>
        <dbReference type="ARBA" id="ARBA00008308"/>
    </source>
</evidence>
<dbReference type="InterPro" id="IPR010342">
    <property type="entry name" value="DUF938"/>
</dbReference>
<comment type="caution">
    <text evidence="2">The sequence shown here is derived from an EMBL/GenBank/DDBJ whole genome shotgun (WGS) entry which is preliminary data.</text>
</comment>
<gene>
    <name evidence="2" type="primary">mettl26</name>
    <name evidence="2" type="ORF">B7P43_G14382</name>
</gene>
<proteinExistence type="inferred from homology"/>
<protein>
    <submittedName>
        <fullName evidence="2">Methyltransferase-like 26</fullName>
    </submittedName>
</protein>
<dbReference type="OrthoDB" id="10258744at2759"/>
<organism evidence="2 3">
    <name type="scientific">Cryptotermes secundus</name>
    <dbReference type="NCBI Taxonomy" id="105785"/>
    <lineage>
        <taxon>Eukaryota</taxon>
        <taxon>Metazoa</taxon>
        <taxon>Ecdysozoa</taxon>
        <taxon>Arthropoda</taxon>
        <taxon>Hexapoda</taxon>
        <taxon>Insecta</taxon>
        <taxon>Pterygota</taxon>
        <taxon>Neoptera</taxon>
        <taxon>Polyneoptera</taxon>
        <taxon>Dictyoptera</taxon>
        <taxon>Blattodea</taxon>
        <taxon>Blattoidea</taxon>
        <taxon>Termitoidae</taxon>
        <taxon>Kalotermitidae</taxon>
        <taxon>Cryptotermitinae</taxon>
        <taxon>Cryptotermes</taxon>
    </lineage>
</organism>
<dbReference type="FunCoup" id="A0A2J7Q1P9">
    <property type="interactions" value="139"/>
</dbReference>
<dbReference type="EMBL" id="NEVH01019388">
    <property type="protein sequence ID" value="PNF22515.1"/>
    <property type="molecule type" value="Genomic_DNA"/>
</dbReference>
<accession>A0A2J7Q1P9</accession>
<dbReference type="PANTHER" id="PTHR20974:SF0">
    <property type="entry name" value="UPF0585 PROTEIN CG18661"/>
    <property type="match status" value="1"/>
</dbReference>
<dbReference type="Gene3D" id="3.40.50.150">
    <property type="entry name" value="Vaccinia Virus protein VP39"/>
    <property type="match status" value="1"/>
</dbReference>
<evidence type="ECO:0000313" key="2">
    <source>
        <dbReference type="EMBL" id="PNF22515.1"/>
    </source>
</evidence>
<name>A0A2J7Q1P9_9NEOP</name>
<dbReference type="PANTHER" id="PTHR20974">
    <property type="entry name" value="UPF0585 PROTEIN CG18661"/>
    <property type="match status" value="1"/>
</dbReference>
<dbReference type="GO" id="GO:0008168">
    <property type="term" value="F:methyltransferase activity"/>
    <property type="evidence" value="ECO:0007669"/>
    <property type="project" value="UniProtKB-KW"/>
</dbReference>
<dbReference type="InterPro" id="IPR029063">
    <property type="entry name" value="SAM-dependent_MTases_sf"/>
</dbReference>
<dbReference type="SUPFAM" id="SSF53335">
    <property type="entry name" value="S-adenosyl-L-methionine-dependent methyltransferases"/>
    <property type="match status" value="1"/>
</dbReference>
<dbReference type="InParanoid" id="A0A2J7Q1P9"/>
<keyword evidence="3" id="KW-1185">Reference proteome</keyword>
<dbReference type="Pfam" id="PF06080">
    <property type="entry name" value="DUF938"/>
    <property type="match status" value="1"/>
</dbReference>
<dbReference type="GO" id="GO:0032259">
    <property type="term" value="P:methylation"/>
    <property type="evidence" value="ECO:0007669"/>
    <property type="project" value="UniProtKB-KW"/>
</dbReference>
<reference evidence="2 3" key="1">
    <citation type="submission" date="2017-12" db="EMBL/GenBank/DDBJ databases">
        <title>Hemimetabolous genomes reveal molecular basis of termite eusociality.</title>
        <authorList>
            <person name="Harrison M.C."/>
            <person name="Jongepier E."/>
            <person name="Robertson H.M."/>
            <person name="Arning N."/>
            <person name="Bitard-Feildel T."/>
            <person name="Chao H."/>
            <person name="Childers C.P."/>
            <person name="Dinh H."/>
            <person name="Doddapaneni H."/>
            <person name="Dugan S."/>
            <person name="Gowin J."/>
            <person name="Greiner C."/>
            <person name="Han Y."/>
            <person name="Hu H."/>
            <person name="Hughes D.S.T."/>
            <person name="Huylmans A.-K."/>
            <person name="Kemena C."/>
            <person name="Kremer L.P.M."/>
            <person name="Lee S.L."/>
            <person name="Lopez-Ezquerra A."/>
            <person name="Mallet L."/>
            <person name="Monroy-Kuhn J.M."/>
            <person name="Moser A."/>
            <person name="Murali S.C."/>
            <person name="Muzny D.M."/>
            <person name="Otani S."/>
            <person name="Piulachs M.-D."/>
            <person name="Poelchau M."/>
            <person name="Qu J."/>
            <person name="Schaub F."/>
            <person name="Wada-Katsumata A."/>
            <person name="Worley K.C."/>
            <person name="Xie Q."/>
            <person name="Ylla G."/>
            <person name="Poulsen M."/>
            <person name="Gibbs R.A."/>
            <person name="Schal C."/>
            <person name="Richards S."/>
            <person name="Belles X."/>
            <person name="Korb J."/>
            <person name="Bornberg-Bauer E."/>
        </authorList>
    </citation>
    <scope>NUCLEOTIDE SEQUENCE [LARGE SCALE GENOMIC DNA]</scope>
    <source>
        <tissue evidence="2">Whole body</tissue>
    </source>
</reference>
<sequence>MSYKQVISAAERNKEPILQVLKNFLSPYIQATSKEDCIYHCLEISSGTGQHVAYFAPHFPSVVWQPSDVDMSSFCSISAYIQDAQVSNIKQPIYIDVSDEYTKWGGGGVIGKHSMDFILNINLLHISPFRCTEGLFHNTGQVLKHGGLLITYGPYAFHGKISPASNVRFNSMLQSQNPEWGLRDIDQLATLAASAGIHLLEVVPLPSNNHCLIWKKE</sequence>
<dbReference type="Proteomes" id="UP000235965">
    <property type="component" value="Unassembled WGS sequence"/>
</dbReference>
<comment type="similarity">
    <text evidence="1">Belongs to the UPF0585 family.</text>
</comment>